<gene>
    <name evidence="3" type="ORF">SJAV_01230</name>
</gene>
<evidence type="ECO:0000256" key="1">
    <source>
        <dbReference type="SAM" id="MobiDB-lite"/>
    </source>
</evidence>
<dbReference type="AlphaFoldDB" id="A0AAT9GN28"/>
<feature type="compositionally biased region" description="Low complexity" evidence="1">
    <location>
        <begin position="508"/>
        <end position="553"/>
    </location>
</feature>
<sequence>MKKSLIILAILLLPFLIIPTTSSQAPSSETFVFSNFNTTYVGLYLNMTHHGFLTSQSQSFILGILNVSNYTVEYSNYLPTTITYSEGINTWLITFSSLNTFSGNIEVDVTNGVEIQVTSQIPNLVRVISVSGKFATVIWAGIYTPGETIKGYGFINGTGDLILQFANGSALYNLTIPVEENYSNVIYESINLYEIENVINIYSSSSSSLSYSLALPHRYMGFKTSLHVSNETAKMIEKYNNTVLDIYSTQTPAIMWGGSVESLFFTSVLVNLTFLNEMYQFYHMFKANVNVSGYIAVGYGINGSKVGGIIDLYANGYANVTVRNSFMTSEMSGYATISPFYSLFALEIYTKPSQLVTVKQVFIHGLEVFVGVTQNGSIVSTEHIMFTHEVYQGKLMLIGNSTLNSYLVLFNNNSIYNVSVGQVVEENNVTVNYNSTLHYAEVIYVLYVGNYTVFNVSVHGVVIAVLNANMQPINSEDYFMVGSNLTIFADPTSTYYVVYQQTVPTTTTSTTTISSTTTTSSTTSSTTTTSTTTSTTTTSSTSSVIPSTSSTIPTSPPTSSTPPSSTSTSTSYLTPIIAIVIVVVIIIAAVVILKR</sequence>
<keyword evidence="2" id="KW-1133">Transmembrane helix</keyword>
<name>A0AAT9GN28_9CREN</name>
<dbReference type="EMBL" id="AP031322">
    <property type="protein sequence ID" value="BFH72179.1"/>
    <property type="molecule type" value="Genomic_DNA"/>
</dbReference>
<proteinExistence type="predicted"/>
<reference evidence="3" key="1">
    <citation type="submission" date="2024-03" db="EMBL/GenBank/DDBJ databases">
        <title>Complete genome sequence of Sulfurisphaera javensis strain KD-1.</title>
        <authorList>
            <person name="Sakai H."/>
            <person name="Nur N."/>
            <person name="Suwanto A."/>
            <person name="Kurosawa N."/>
        </authorList>
    </citation>
    <scope>NUCLEOTIDE SEQUENCE</scope>
    <source>
        <strain evidence="3">KD-1</strain>
    </source>
</reference>
<dbReference type="KEGG" id="sjv:SJAV_01230"/>
<evidence type="ECO:0000313" key="3">
    <source>
        <dbReference type="EMBL" id="BFH72179.1"/>
    </source>
</evidence>
<feature type="transmembrane region" description="Helical" evidence="2">
    <location>
        <begin position="572"/>
        <end position="593"/>
    </location>
</feature>
<dbReference type="GeneID" id="92353056"/>
<protein>
    <recommendedName>
        <fullName evidence="4">Thermopsin</fullName>
    </recommendedName>
</protein>
<dbReference type="RefSeq" id="WP_369610426.1">
    <property type="nucleotide sequence ID" value="NZ_AP031322.1"/>
</dbReference>
<keyword evidence="2" id="KW-0812">Transmembrane</keyword>
<evidence type="ECO:0008006" key="4">
    <source>
        <dbReference type="Google" id="ProtNLM"/>
    </source>
</evidence>
<organism evidence="3">
    <name type="scientific">Sulfurisphaera javensis</name>
    <dbReference type="NCBI Taxonomy" id="2049879"/>
    <lineage>
        <taxon>Archaea</taxon>
        <taxon>Thermoproteota</taxon>
        <taxon>Thermoprotei</taxon>
        <taxon>Sulfolobales</taxon>
        <taxon>Sulfolobaceae</taxon>
        <taxon>Sulfurisphaera</taxon>
    </lineage>
</organism>
<feature type="region of interest" description="Disordered" evidence="1">
    <location>
        <begin position="508"/>
        <end position="568"/>
    </location>
</feature>
<keyword evidence="2" id="KW-0472">Membrane</keyword>
<evidence type="ECO:0000256" key="2">
    <source>
        <dbReference type="SAM" id="Phobius"/>
    </source>
</evidence>
<accession>A0AAT9GN28</accession>